<dbReference type="SMART" id="SM00717">
    <property type="entry name" value="SANT"/>
    <property type="match status" value="1"/>
</dbReference>
<evidence type="ECO:0000259" key="7">
    <source>
        <dbReference type="PROSITE" id="PS50090"/>
    </source>
</evidence>
<protein>
    <submittedName>
        <fullName evidence="10">Uncharacterized protein</fullName>
    </submittedName>
</protein>
<dbReference type="Gene3D" id="1.10.10.60">
    <property type="entry name" value="Homeodomain-like"/>
    <property type="match status" value="1"/>
</dbReference>
<dbReference type="OrthoDB" id="2143914at2759"/>
<dbReference type="Pfam" id="PF05699">
    <property type="entry name" value="Dimer_Tnp_hAT"/>
    <property type="match status" value="1"/>
</dbReference>
<sequence>FRETEALGRISLIIFSVETLKAGKDEDGRRVLRTAVKRLHTEGDAHAHRPPPTTVEALARSNYHRAPDHARTHPSKHAQEPLHYSEVVIREMETPLKSETDPEAEMDGDIEQSRTKWSSDEDESLVALVEKHGRNKWEQVASSLPGRSAQDCRYRFTVTLDPELVKGAWTKEEDERNHWYSTLRRKVEQGSFQMDGTHPSDPGHLPFKPASLSSSNQEQAKSRPEPVPEEQPGKIMEMENPPRDNRPPSPPTPASTSTSPLQPQQKAFHNQVLEMIAEDMLPLNFTEGCGFRKFMTSIDPQLPKVSQHEMSLHLYNCVEKCIKPQLIQRLRNCASLGVGRNVLHLTADVWANQHSDHLLAVQLHFIDDEWDVHRPMVAFRHLQCKDLTAGIGGEIESILLSYGLFPHNIGYSMIHEAKNTITSHDLFCDYRIMCTAQKSDPGEEELMHFLGDQGSVDQFSIAEMASAKHLDCVTSLLHCVMKQALNKSKAAERVLTEAQSVVWFFRRSAYWNKVLTESCKLPLSGVCSSYTWNSTFSIIRQIMQGTVWDSMKMFLFQARTETNRCHLSPPMVQVTQEQVEDLVGLLEPFEEVVQVLQEDGLTLPLIIPSIIGLDKTLDSRSTMFSTFSSALRSGLRSFFQPLLLSKDLLLATVLDPRIKLQAFASDEENRNDITLFVPSRERVLSLVEAALRETEWCTAAQAAGSLSSNAVRELQQYLDEPLSEGDVSLKSFWTGAARFPQLQRVGRTLLAVPASSGGFKRLFPLASRLVQARRSRLPQHTAERLLLYGEHLRKYPSTGFGCEV</sequence>
<proteinExistence type="predicted"/>
<evidence type="ECO:0000256" key="5">
    <source>
        <dbReference type="ARBA" id="ARBA00023242"/>
    </source>
</evidence>
<evidence type="ECO:0000256" key="4">
    <source>
        <dbReference type="ARBA" id="ARBA00022833"/>
    </source>
</evidence>
<dbReference type="GO" id="GO:0046983">
    <property type="term" value="F:protein dimerization activity"/>
    <property type="evidence" value="ECO:0007669"/>
    <property type="project" value="InterPro"/>
</dbReference>
<keyword evidence="3" id="KW-0863">Zinc-finger</keyword>
<evidence type="ECO:0000256" key="1">
    <source>
        <dbReference type="ARBA" id="ARBA00004123"/>
    </source>
</evidence>
<dbReference type="PROSITE" id="PS51293">
    <property type="entry name" value="SANT"/>
    <property type="match status" value="1"/>
</dbReference>
<evidence type="ECO:0000256" key="2">
    <source>
        <dbReference type="ARBA" id="ARBA00022723"/>
    </source>
</evidence>
<dbReference type="SUPFAM" id="SSF140996">
    <property type="entry name" value="Hermes dimerisation domain"/>
    <property type="match status" value="1"/>
</dbReference>
<dbReference type="Pfam" id="PF13921">
    <property type="entry name" value="Myb_DNA-bind_6"/>
    <property type="match status" value="1"/>
</dbReference>
<dbReference type="CDD" id="cd00167">
    <property type="entry name" value="SANT"/>
    <property type="match status" value="1"/>
</dbReference>
<feature type="non-terminal residue" evidence="10">
    <location>
        <position position="1"/>
    </location>
</feature>
<evidence type="ECO:0000259" key="9">
    <source>
        <dbReference type="PROSITE" id="PS51294"/>
    </source>
</evidence>
<feature type="domain" description="Myb-like" evidence="7">
    <location>
        <begin position="109"/>
        <end position="160"/>
    </location>
</feature>
<dbReference type="InterPro" id="IPR009057">
    <property type="entry name" value="Homeodomain-like_sf"/>
</dbReference>
<feature type="compositionally biased region" description="Low complexity" evidence="6">
    <location>
        <begin position="254"/>
        <end position="265"/>
    </location>
</feature>
<organism evidence="10 11">
    <name type="scientific">Danionella cerebrum</name>
    <dbReference type="NCBI Taxonomy" id="2873325"/>
    <lineage>
        <taxon>Eukaryota</taxon>
        <taxon>Metazoa</taxon>
        <taxon>Chordata</taxon>
        <taxon>Craniata</taxon>
        <taxon>Vertebrata</taxon>
        <taxon>Euteleostomi</taxon>
        <taxon>Actinopterygii</taxon>
        <taxon>Neopterygii</taxon>
        <taxon>Teleostei</taxon>
        <taxon>Ostariophysi</taxon>
        <taxon>Cypriniformes</taxon>
        <taxon>Danionidae</taxon>
        <taxon>Danioninae</taxon>
        <taxon>Danionella</taxon>
    </lineage>
</organism>
<comment type="subcellular location">
    <subcellularLocation>
        <location evidence="1">Nucleus</location>
    </subcellularLocation>
</comment>
<dbReference type="Proteomes" id="UP000316079">
    <property type="component" value="Unassembled WGS sequence"/>
</dbReference>
<accession>A0A553R8P4</accession>
<dbReference type="InterPro" id="IPR012337">
    <property type="entry name" value="RNaseH-like_sf"/>
</dbReference>
<feature type="compositionally biased region" description="Basic and acidic residues" evidence="6">
    <location>
        <begin position="236"/>
        <end position="246"/>
    </location>
</feature>
<keyword evidence="2" id="KW-0479">Metal-binding</keyword>
<dbReference type="AlphaFoldDB" id="A0A553R8P4"/>
<gene>
    <name evidence="10" type="ORF">DNTS_005266</name>
</gene>
<evidence type="ECO:0000259" key="8">
    <source>
        <dbReference type="PROSITE" id="PS51293"/>
    </source>
</evidence>
<evidence type="ECO:0000256" key="6">
    <source>
        <dbReference type="SAM" id="MobiDB-lite"/>
    </source>
</evidence>
<evidence type="ECO:0000313" key="11">
    <source>
        <dbReference type="Proteomes" id="UP000316079"/>
    </source>
</evidence>
<dbReference type="SUPFAM" id="SSF46689">
    <property type="entry name" value="Homeodomain-like"/>
    <property type="match status" value="1"/>
</dbReference>
<dbReference type="SUPFAM" id="SSF53098">
    <property type="entry name" value="Ribonuclease H-like"/>
    <property type="match status" value="1"/>
</dbReference>
<dbReference type="GO" id="GO:0008270">
    <property type="term" value="F:zinc ion binding"/>
    <property type="evidence" value="ECO:0007669"/>
    <property type="project" value="UniProtKB-KW"/>
</dbReference>
<dbReference type="InterPro" id="IPR008906">
    <property type="entry name" value="HATC_C_dom"/>
</dbReference>
<feature type="region of interest" description="Disordered" evidence="6">
    <location>
        <begin position="192"/>
        <end position="265"/>
    </location>
</feature>
<dbReference type="GO" id="GO:0005634">
    <property type="term" value="C:nucleus"/>
    <property type="evidence" value="ECO:0007669"/>
    <property type="project" value="UniProtKB-SubCell"/>
</dbReference>
<keyword evidence="11" id="KW-1185">Reference proteome</keyword>
<dbReference type="PROSITE" id="PS51294">
    <property type="entry name" value="HTH_MYB"/>
    <property type="match status" value="1"/>
</dbReference>
<evidence type="ECO:0000256" key="3">
    <source>
        <dbReference type="ARBA" id="ARBA00022771"/>
    </source>
</evidence>
<feature type="compositionally biased region" description="Acidic residues" evidence="6">
    <location>
        <begin position="101"/>
        <end position="110"/>
    </location>
</feature>
<feature type="domain" description="HTH myb-type" evidence="9">
    <location>
        <begin position="109"/>
        <end position="164"/>
    </location>
</feature>
<dbReference type="InterPro" id="IPR017930">
    <property type="entry name" value="Myb_dom"/>
</dbReference>
<dbReference type="InterPro" id="IPR001005">
    <property type="entry name" value="SANT/Myb"/>
</dbReference>
<dbReference type="EMBL" id="SRMA01025157">
    <property type="protein sequence ID" value="TRY98555.1"/>
    <property type="molecule type" value="Genomic_DNA"/>
</dbReference>
<feature type="domain" description="SANT" evidence="8">
    <location>
        <begin position="112"/>
        <end position="166"/>
    </location>
</feature>
<dbReference type="InterPro" id="IPR052035">
    <property type="entry name" value="ZnF_BED_domain_contain"/>
</dbReference>
<dbReference type="PANTHER" id="PTHR46481:SF10">
    <property type="entry name" value="ZINC FINGER BED DOMAIN-CONTAINING PROTEIN 39"/>
    <property type="match status" value="1"/>
</dbReference>
<name>A0A553R8P4_9TELE</name>
<feature type="region of interest" description="Disordered" evidence="6">
    <location>
        <begin position="98"/>
        <end position="121"/>
    </location>
</feature>
<comment type="caution">
    <text evidence="10">The sequence shown here is derived from an EMBL/GenBank/DDBJ whole genome shotgun (WGS) entry which is preliminary data.</text>
</comment>
<keyword evidence="5" id="KW-0539">Nucleus</keyword>
<keyword evidence="4" id="KW-0862">Zinc</keyword>
<evidence type="ECO:0000313" key="10">
    <source>
        <dbReference type="EMBL" id="TRY98555.1"/>
    </source>
</evidence>
<reference evidence="10 11" key="1">
    <citation type="journal article" date="2019" name="Sci. Data">
        <title>Hybrid genome assembly and annotation of Danionella translucida.</title>
        <authorList>
            <person name="Kadobianskyi M."/>
            <person name="Schulze L."/>
            <person name="Schuelke M."/>
            <person name="Judkewitz B."/>
        </authorList>
    </citation>
    <scope>NUCLEOTIDE SEQUENCE [LARGE SCALE GENOMIC DNA]</scope>
    <source>
        <strain evidence="10 11">Bolton</strain>
    </source>
</reference>
<dbReference type="PANTHER" id="PTHR46481">
    <property type="entry name" value="ZINC FINGER BED DOMAIN-CONTAINING PROTEIN 4"/>
    <property type="match status" value="1"/>
</dbReference>
<dbReference type="PROSITE" id="PS50090">
    <property type="entry name" value="MYB_LIKE"/>
    <property type="match status" value="1"/>
</dbReference>
<dbReference type="InterPro" id="IPR017884">
    <property type="entry name" value="SANT_dom"/>
</dbReference>